<keyword evidence="3" id="KW-1133">Transmembrane helix</keyword>
<feature type="domain" description="LytR/CpsA/Psr regulator C-terminal" evidence="5">
    <location>
        <begin position="436"/>
        <end position="520"/>
    </location>
</feature>
<dbReference type="Pfam" id="PF03816">
    <property type="entry name" value="LytR_cpsA_psr"/>
    <property type="match status" value="1"/>
</dbReference>
<dbReference type="Proteomes" id="UP000187085">
    <property type="component" value="Unassembled WGS sequence"/>
</dbReference>
<dbReference type="InterPro" id="IPR050922">
    <property type="entry name" value="LytR/CpsA/Psr_CW_biosynth"/>
</dbReference>
<evidence type="ECO:0000259" key="5">
    <source>
        <dbReference type="Pfam" id="PF13399"/>
    </source>
</evidence>
<organism evidence="6 7">
    <name type="scientific">Tersicoccus phoenicis</name>
    <dbReference type="NCBI Taxonomy" id="554083"/>
    <lineage>
        <taxon>Bacteria</taxon>
        <taxon>Bacillati</taxon>
        <taxon>Actinomycetota</taxon>
        <taxon>Actinomycetes</taxon>
        <taxon>Micrococcales</taxon>
        <taxon>Micrococcaceae</taxon>
        <taxon>Tersicoccus</taxon>
    </lineage>
</organism>
<feature type="compositionally biased region" description="Basic and acidic residues" evidence="2">
    <location>
        <begin position="7"/>
        <end position="19"/>
    </location>
</feature>
<evidence type="ECO:0000313" key="7">
    <source>
        <dbReference type="Proteomes" id="UP000187085"/>
    </source>
</evidence>
<dbReference type="Pfam" id="PF13399">
    <property type="entry name" value="LytR_C"/>
    <property type="match status" value="1"/>
</dbReference>
<dbReference type="Gene3D" id="3.30.70.2390">
    <property type="match status" value="1"/>
</dbReference>
<evidence type="ECO:0008006" key="8">
    <source>
        <dbReference type="Google" id="ProtNLM"/>
    </source>
</evidence>
<keyword evidence="3" id="KW-0472">Membrane</keyword>
<evidence type="ECO:0000256" key="3">
    <source>
        <dbReference type="SAM" id="Phobius"/>
    </source>
</evidence>
<dbReference type="AlphaFoldDB" id="A0A1R1LER3"/>
<accession>A0A1R1LER3</accession>
<dbReference type="PANTHER" id="PTHR33392:SF6">
    <property type="entry name" value="POLYISOPRENYL-TEICHOIC ACID--PEPTIDOGLYCAN TEICHOIC ACID TRANSFERASE TAGU"/>
    <property type="match status" value="1"/>
</dbReference>
<feature type="region of interest" description="Disordered" evidence="2">
    <location>
        <begin position="1"/>
        <end position="44"/>
    </location>
</feature>
<dbReference type="STRING" id="554083.BKD30_05505"/>
<evidence type="ECO:0000313" key="6">
    <source>
        <dbReference type="EMBL" id="OMH26028.1"/>
    </source>
</evidence>
<evidence type="ECO:0000256" key="1">
    <source>
        <dbReference type="ARBA" id="ARBA00006068"/>
    </source>
</evidence>
<dbReference type="NCBIfam" id="TIGR00350">
    <property type="entry name" value="lytR_cpsA_psr"/>
    <property type="match status" value="1"/>
</dbReference>
<feature type="compositionally biased region" description="Basic residues" evidence="2">
    <location>
        <begin position="27"/>
        <end position="44"/>
    </location>
</feature>
<keyword evidence="3" id="KW-0812">Transmembrane</keyword>
<evidence type="ECO:0000259" key="4">
    <source>
        <dbReference type="Pfam" id="PF03816"/>
    </source>
</evidence>
<comment type="caution">
    <text evidence="6">The sequence shown here is derived from an EMBL/GenBank/DDBJ whole genome shotgun (WGS) entry which is preliminary data.</text>
</comment>
<feature type="domain" description="Cell envelope-related transcriptional attenuator" evidence="4">
    <location>
        <begin position="135"/>
        <end position="292"/>
    </location>
</feature>
<dbReference type="PANTHER" id="PTHR33392">
    <property type="entry name" value="POLYISOPRENYL-TEICHOIC ACID--PEPTIDOGLYCAN TEICHOIC ACID TRANSFERASE TAGU"/>
    <property type="match status" value="1"/>
</dbReference>
<protein>
    <recommendedName>
        <fullName evidence="8">LytR family transcriptional regulator</fullName>
    </recommendedName>
</protein>
<keyword evidence="7" id="KW-1185">Reference proteome</keyword>
<feature type="region of interest" description="Disordered" evidence="2">
    <location>
        <begin position="378"/>
        <end position="422"/>
    </location>
</feature>
<dbReference type="InterPro" id="IPR027381">
    <property type="entry name" value="LytR/CpsA/Psr_C"/>
</dbReference>
<name>A0A1R1LER3_9MICC</name>
<gene>
    <name evidence="6" type="ORF">BKD30_05505</name>
</gene>
<dbReference type="OrthoDB" id="9782542at2"/>
<reference evidence="6 7" key="1">
    <citation type="submission" date="2016-12" db="EMBL/GenBank/DDBJ databases">
        <title>Draft genome of Tersicoccus phoenicis 1P05MA.</title>
        <authorList>
            <person name="Nakajima Y."/>
            <person name="Yoshizawa S."/>
            <person name="Nakamura K."/>
            <person name="Ogura Y."/>
            <person name="Hayashi T."/>
            <person name="Kogure K."/>
        </authorList>
    </citation>
    <scope>NUCLEOTIDE SEQUENCE [LARGE SCALE GENOMIC DNA]</scope>
    <source>
        <strain evidence="6 7">1p05MA</strain>
    </source>
</reference>
<evidence type="ECO:0000256" key="2">
    <source>
        <dbReference type="SAM" id="MobiDB-lite"/>
    </source>
</evidence>
<dbReference type="InterPro" id="IPR004474">
    <property type="entry name" value="LytR_CpsA_psr"/>
</dbReference>
<dbReference type="RefSeq" id="WP_076703005.1">
    <property type="nucleotide sequence ID" value="NZ_MRDE01000024.1"/>
</dbReference>
<proteinExistence type="inferred from homology"/>
<dbReference type="EMBL" id="MRDE01000024">
    <property type="protein sequence ID" value="OMH26028.1"/>
    <property type="molecule type" value="Genomic_DNA"/>
</dbReference>
<feature type="transmembrane region" description="Helical" evidence="3">
    <location>
        <begin position="56"/>
        <end position="77"/>
    </location>
</feature>
<sequence length="552" mass="57324">MSRRHVARDDRPVQRDGHHPTTGPGRTRGRTRHPVPKYLGRGRHAGRELRHRGLKVTAAVLTLLVIAGVVFAGVQVLRLQGNIASRPLNLDAESSAPPDQNLDNQPMQILVLGTDTRSGADSRYGNPTDTSTAGNSDVMMLMQVSADRKRITVVSFPRDLMVAIPRCKDPQTGKEYPGRAMGQLNSALASGGPGCTVAAINRLTGLNIDHFMMADFNAVTELSRTLGGVDVCVNQPINDPASGLELPAGVSSIEGEAALAFLRTRHGFGNGGDEGRIRAQQSFLASMVRKVKAEGTLTDLPRLYSIAETVTKNLTVDDQLAQVPALINLATQLQNVDPSRVAFVTAPVEPYPTDPNRLQLQTGAADALFAKLRADEDLSAPSASATPSATATGPGPSTGSSTGSGPATPTATPSTAVTPTPTATDTAQIAAARAVVPVTVRNVSGVDGRDTAIAGALVKAGYTQSAVATTTGTRPGTQVFYGPGYQEQANALADVLGVGRVQVVPAADISGVRVDIGKDFTSGTTMTGGGNLGGLNGQTADQVTCQSAFGNF</sequence>
<dbReference type="Gene3D" id="3.40.630.190">
    <property type="entry name" value="LCP protein"/>
    <property type="match status" value="1"/>
</dbReference>
<comment type="similarity">
    <text evidence="1">Belongs to the LytR/CpsA/Psr (LCP) family.</text>
</comment>
<feature type="compositionally biased region" description="Low complexity" evidence="2">
    <location>
        <begin position="379"/>
        <end position="422"/>
    </location>
</feature>